<accession>A0ABT5MHI5</accession>
<dbReference type="InterPro" id="IPR021333">
    <property type="entry name" value="DUF2946"/>
</dbReference>
<organism evidence="1 2">
    <name type="scientific">Curvibacter microcysteis</name>
    <dbReference type="NCBI Taxonomy" id="3026419"/>
    <lineage>
        <taxon>Bacteria</taxon>
        <taxon>Pseudomonadati</taxon>
        <taxon>Pseudomonadota</taxon>
        <taxon>Betaproteobacteria</taxon>
        <taxon>Burkholderiales</taxon>
        <taxon>Comamonadaceae</taxon>
        <taxon>Curvibacter</taxon>
    </lineage>
</organism>
<evidence type="ECO:0000313" key="2">
    <source>
        <dbReference type="Proteomes" id="UP001528672"/>
    </source>
</evidence>
<dbReference type="EMBL" id="JAQSIO010000005">
    <property type="protein sequence ID" value="MDD0816013.1"/>
    <property type="molecule type" value="Genomic_DNA"/>
</dbReference>
<protein>
    <submittedName>
        <fullName evidence="1">DUF2946 family protein</fullName>
    </submittedName>
</protein>
<dbReference type="RefSeq" id="WP_273927704.1">
    <property type="nucleotide sequence ID" value="NZ_JAQSIO010000005.1"/>
</dbReference>
<dbReference type="Pfam" id="PF11162">
    <property type="entry name" value="DUF2946"/>
    <property type="match status" value="1"/>
</dbReference>
<proteinExistence type="predicted"/>
<evidence type="ECO:0000313" key="1">
    <source>
        <dbReference type="EMBL" id="MDD0816013.1"/>
    </source>
</evidence>
<name>A0ABT5MHI5_9BURK</name>
<dbReference type="Proteomes" id="UP001528672">
    <property type="component" value="Unassembled WGS sequence"/>
</dbReference>
<gene>
    <name evidence="1" type="ORF">PSQ39_15355</name>
</gene>
<reference evidence="1 2" key="1">
    <citation type="submission" date="2023-02" db="EMBL/GenBank/DDBJ databases">
        <title>Bacterial whole genome sequence for Curvibacter sp. HBC28.</title>
        <authorList>
            <person name="Le V."/>
            <person name="Ko S.-R."/>
            <person name="Ahn C.-Y."/>
            <person name="Oh H.-M."/>
        </authorList>
    </citation>
    <scope>NUCLEOTIDE SEQUENCE [LARGE SCALE GENOMIC DNA]</scope>
    <source>
        <strain evidence="1 2">HBC28</strain>
    </source>
</reference>
<sequence>MTLAQPSKNLIQLLLVWFALTLGSAVASPLIAPKTMELICSGAGAIQMVLKSGDERAVAGAEPHSLDCTLCVNLGAPPPLLSLDSPAPVALAHALRSIPAARIAALTSAPPPSRGPPPAH</sequence>
<comment type="caution">
    <text evidence="1">The sequence shown here is derived from an EMBL/GenBank/DDBJ whole genome shotgun (WGS) entry which is preliminary data.</text>
</comment>
<keyword evidence="2" id="KW-1185">Reference proteome</keyword>